<dbReference type="Proteomes" id="UP000510647">
    <property type="component" value="Chromosome 7"/>
</dbReference>
<dbReference type="EMBL" id="CP059273">
    <property type="protein sequence ID" value="QLQ81891.1"/>
    <property type="molecule type" value="Genomic_DNA"/>
</dbReference>
<organism evidence="1 2">
    <name type="scientific">Torulaspora globosa</name>
    <dbReference type="NCBI Taxonomy" id="48254"/>
    <lineage>
        <taxon>Eukaryota</taxon>
        <taxon>Fungi</taxon>
        <taxon>Dikarya</taxon>
        <taxon>Ascomycota</taxon>
        <taxon>Saccharomycotina</taxon>
        <taxon>Saccharomycetes</taxon>
        <taxon>Saccharomycetales</taxon>
        <taxon>Saccharomycetaceae</taxon>
        <taxon>Torulaspora</taxon>
    </lineage>
</organism>
<protein>
    <recommendedName>
        <fullName evidence="3">CHL4-domain-containing protein</fullName>
    </recommendedName>
</protein>
<dbReference type="AlphaFoldDB" id="A0A7H9HX22"/>
<sequence length="428" mass="49293">MDLTDRLIPYNDRKFVLRKLLKLPLAVLGYLVVHWASRYGVESRNGVARIEASIEILQKRKVKRRVLATRILLEYWPRGMYLYQLAQIDCYLLVYRPSQYYWMSSTAWNARNEKQIMHLDFDRFVQRLKEDLQTLYLCNVHSFKHPEMPLLICRVQLFDHSNKFRADAIERQLVSRSPYYIAFPLNSPNIIHSPDEDSYAKLILQSVQKIYSEREPVMLRPNQIVPVRSLEALQILQGASRYSNALGPWACYAGVSFEISPLGKIEKHESMRGRRVLSSSEDLPDDSLLEAKRLQHEKAMVRFKGSSEGVMKRKAYEMKRFSQRIHNPDKESSPSEESEVNVSKYSSLVPVEKVEFTLTKDIPPTSGRVSIKFKFRGNDIFGGLHELCDQGLIQVEKVPGWLAGENGADSGAVMNGEFINCMQKGGLL</sequence>
<proteinExistence type="predicted"/>
<evidence type="ECO:0008006" key="3">
    <source>
        <dbReference type="Google" id="ProtNLM"/>
    </source>
</evidence>
<dbReference type="GO" id="GO:0007059">
    <property type="term" value="P:chromosome segregation"/>
    <property type="evidence" value="ECO:0007669"/>
    <property type="project" value="InterPro"/>
</dbReference>
<dbReference type="InterPro" id="IPR007902">
    <property type="entry name" value="Chl4/mis15/CENP-N"/>
</dbReference>
<dbReference type="Pfam" id="PF05238">
    <property type="entry name" value="CENP-N"/>
    <property type="match status" value="1"/>
</dbReference>
<accession>A0A7H9HX22</accession>
<gene>
    <name evidence="1" type="ORF">HG537_0G01450</name>
</gene>
<dbReference type="OrthoDB" id="6585699at2759"/>
<dbReference type="Gene3D" id="3.10.20.720">
    <property type="match status" value="1"/>
</dbReference>
<dbReference type="GO" id="GO:0034080">
    <property type="term" value="P:CENP-A containing chromatin assembly"/>
    <property type="evidence" value="ECO:0007669"/>
    <property type="project" value="InterPro"/>
</dbReference>
<evidence type="ECO:0000313" key="1">
    <source>
        <dbReference type="EMBL" id="QLQ81891.1"/>
    </source>
</evidence>
<name>A0A7H9HX22_9SACH</name>
<reference evidence="1 2" key="1">
    <citation type="submission" date="2020-06" db="EMBL/GenBank/DDBJ databases">
        <title>The yeast mating-type switching endonuclease HO is a domesticated member of an unorthodox homing genetic element family.</title>
        <authorList>
            <person name="Coughlan A.Y."/>
            <person name="Lombardi L."/>
            <person name="Braun-Galleani S."/>
            <person name="Martos A.R."/>
            <person name="Galeote V."/>
            <person name="Bigey F."/>
            <person name="Dequin S."/>
            <person name="Byrne K.P."/>
            <person name="Wolfe K.H."/>
        </authorList>
    </citation>
    <scope>NUCLEOTIDE SEQUENCE [LARGE SCALE GENOMIC DNA]</scope>
    <source>
        <strain evidence="1 2">CBS2947</strain>
    </source>
</reference>
<evidence type="ECO:0000313" key="2">
    <source>
        <dbReference type="Proteomes" id="UP000510647"/>
    </source>
</evidence>
<keyword evidence="2" id="KW-1185">Reference proteome</keyword>